<accession>A0ABW4SPX7</accession>
<evidence type="ECO:0000313" key="1">
    <source>
        <dbReference type="EMBL" id="MFD1930994.1"/>
    </source>
</evidence>
<keyword evidence="2" id="KW-1185">Reference proteome</keyword>
<dbReference type="EMBL" id="JBHUFV010000007">
    <property type="protein sequence ID" value="MFD1930994.1"/>
    <property type="molecule type" value="Genomic_DNA"/>
</dbReference>
<organism evidence="1 2">
    <name type="scientific">Nonomuraea mangrovi</name>
    <dbReference type="NCBI Taxonomy" id="2316207"/>
    <lineage>
        <taxon>Bacteria</taxon>
        <taxon>Bacillati</taxon>
        <taxon>Actinomycetota</taxon>
        <taxon>Actinomycetes</taxon>
        <taxon>Streptosporangiales</taxon>
        <taxon>Streptosporangiaceae</taxon>
        <taxon>Nonomuraea</taxon>
    </lineage>
</organism>
<dbReference type="PANTHER" id="PTHR43434:SF1">
    <property type="entry name" value="PHOSPHOGLYCOLATE PHOSPHATASE"/>
    <property type="match status" value="1"/>
</dbReference>
<dbReference type="Proteomes" id="UP001597368">
    <property type="component" value="Unassembled WGS sequence"/>
</dbReference>
<dbReference type="InterPro" id="IPR041492">
    <property type="entry name" value="HAD_2"/>
</dbReference>
<dbReference type="InterPro" id="IPR023214">
    <property type="entry name" value="HAD_sf"/>
</dbReference>
<keyword evidence="1" id="KW-0378">Hydrolase</keyword>
<proteinExistence type="predicted"/>
<dbReference type="RefSeq" id="WP_379569928.1">
    <property type="nucleotide sequence ID" value="NZ_JBHUFV010000007.1"/>
</dbReference>
<dbReference type="EC" id="3.-.-.-" evidence="1"/>
<dbReference type="Gene3D" id="1.10.150.240">
    <property type="entry name" value="Putative phosphatase, domain 2"/>
    <property type="match status" value="1"/>
</dbReference>
<evidence type="ECO:0000313" key="2">
    <source>
        <dbReference type="Proteomes" id="UP001597368"/>
    </source>
</evidence>
<dbReference type="CDD" id="cd01427">
    <property type="entry name" value="HAD_like"/>
    <property type="match status" value="1"/>
</dbReference>
<protein>
    <submittedName>
        <fullName evidence="1">HAD family hydrolase</fullName>
        <ecNumber evidence="1">3.-.-.-</ecNumber>
    </submittedName>
</protein>
<dbReference type="SFLD" id="SFLDG01129">
    <property type="entry name" value="C1.5:_HAD__Beta-PGM__Phosphata"/>
    <property type="match status" value="1"/>
</dbReference>
<dbReference type="SFLD" id="SFLDS00003">
    <property type="entry name" value="Haloacid_Dehalogenase"/>
    <property type="match status" value="1"/>
</dbReference>
<dbReference type="Gene3D" id="3.40.50.1000">
    <property type="entry name" value="HAD superfamily/HAD-like"/>
    <property type="match status" value="1"/>
</dbReference>
<dbReference type="PANTHER" id="PTHR43434">
    <property type="entry name" value="PHOSPHOGLYCOLATE PHOSPHATASE"/>
    <property type="match status" value="1"/>
</dbReference>
<reference evidence="2" key="1">
    <citation type="journal article" date="2019" name="Int. J. Syst. Evol. Microbiol.">
        <title>The Global Catalogue of Microorganisms (GCM) 10K type strain sequencing project: providing services to taxonomists for standard genome sequencing and annotation.</title>
        <authorList>
            <consortium name="The Broad Institute Genomics Platform"/>
            <consortium name="The Broad Institute Genome Sequencing Center for Infectious Disease"/>
            <person name="Wu L."/>
            <person name="Ma J."/>
        </authorList>
    </citation>
    <scope>NUCLEOTIDE SEQUENCE [LARGE SCALE GENOMIC DNA]</scope>
    <source>
        <strain evidence="2">ICMP 6774ER</strain>
    </source>
</reference>
<comment type="caution">
    <text evidence="1">The sequence shown here is derived from an EMBL/GenBank/DDBJ whole genome shotgun (WGS) entry which is preliminary data.</text>
</comment>
<sequence length="222" mass="23998">MIRAVVVDMDDTLCLTEAVCFELENEVLTRIGREPMSRGVHMSTWGQPLLDAMTRRSPGVDLTAFAAAYQVVLREYVGDGRLDVVAPENLRALDELAAEGRSVMLLTSRTEGEVEHLLAPDHVLAGRLSAVYHAGNTRFGKPDARAFDELLAATGLRPRQCLYVGDSPGDAQAANGAGLRFIASLQSGVRRRADFDAHHVDAFIDAFPDLVGAVARLDGQSP</sequence>
<gene>
    <name evidence="1" type="ORF">ACFSKW_05830</name>
</gene>
<dbReference type="GO" id="GO:0016787">
    <property type="term" value="F:hydrolase activity"/>
    <property type="evidence" value="ECO:0007669"/>
    <property type="project" value="UniProtKB-KW"/>
</dbReference>
<dbReference type="InterPro" id="IPR023198">
    <property type="entry name" value="PGP-like_dom2"/>
</dbReference>
<dbReference type="InterPro" id="IPR050155">
    <property type="entry name" value="HAD-like_hydrolase_sf"/>
</dbReference>
<name>A0ABW4SPX7_9ACTN</name>
<dbReference type="Pfam" id="PF13419">
    <property type="entry name" value="HAD_2"/>
    <property type="match status" value="1"/>
</dbReference>
<dbReference type="InterPro" id="IPR036412">
    <property type="entry name" value="HAD-like_sf"/>
</dbReference>
<dbReference type="SUPFAM" id="SSF56784">
    <property type="entry name" value="HAD-like"/>
    <property type="match status" value="1"/>
</dbReference>